<dbReference type="Gene3D" id="1.10.3720.10">
    <property type="entry name" value="MetI-like"/>
    <property type="match status" value="1"/>
</dbReference>
<dbReference type="InterPro" id="IPR000515">
    <property type="entry name" value="MetI-like"/>
</dbReference>
<comment type="subcellular location">
    <subcellularLocation>
        <location evidence="1 7">Cell membrane</location>
        <topology evidence="1 7">Multi-pass membrane protein</topology>
    </subcellularLocation>
</comment>
<dbReference type="CDD" id="cd06261">
    <property type="entry name" value="TM_PBP2"/>
    <property type="match status" value="1"/>
</dbReference>
<evidence type="ECO:0000256" key="5">
    <source>
        <dbReference type="ARBA" id="ARBA00022989"/>
    </source>
</evidence>
<protein>
    <submittedName>
        <fullName evidence="9">Carbohydrate ABC transporter membrane protein 2 (CUT1 family)</fullName>
    </submittedName>
</protein>
<feature type="transmembrane region" description="Helical" evidence="7">
    <location>
        <begin position="141"/>
        <end position="160"/>
    </location>
</feature>
<dbReference type="Pfam" id="PF00528">
    <property type="entry name" value="BPD_transp_1"/>
    <property type="match status" value="1"/>
</dbReference>
<keyword evidence="4 7" id="KW-0812">Transmembrane</keyword>
<name>A0A4R7HVE5_9ACTN</name>
<evidence type="ECO:0000256" key="4">
    <source>
        <dbReference type="ARBA" id="ARBA00022692"/>
    </source>
</evidence>
<keyword evidence="3" id="KW-1003">Cell membrane</keyword>
<keyword evidence="2 7" id="KW-0813">Transport</keyword>
<sequence length="275" mass="29692">MSVRNRTRNSVHLAVVLLGGIVMAIPLLWLASSAFKSTEEIYSFPPVFVPTPPQWSNVADAIDLVGVRTIVNSLIFSGSVVAIQWLLTIAAGFALAKMRFRGGGTIIAVVAASMFIPGQVQLIPMYIVVREMNLLNTYPGMILPIVGHAAFGTLLFRQFFIKLPDGLIEAARLDGAGWWKIFWKIAVPLSGPASAAYCAVTFLNAWNMYVWPLVVATRPNLRVLPLAIAPLASEGTIVPPNIAMAALLVSTVPVLIAFLFAQRYFVQGLSGTGLD</sequence>
<feature type="transmembrane region" description="Helical" evidence="7">
    <location>
        <begin position="12"/>
        <end position="31"/>
    </location>
</feature>
<dbReference type="PROSITE" id="PS50928">
    <property type="entry name" value="ABC_TM1"/>
    <property type="match status" value="1"/>
</dbReference>
<feature type="transmembrane region" description="Helical" evidence="7">
    <location>
        <begin position="181"/>
        <end position="203"/>
    </location>
</feature>
<feature type="transmembrane region" description="Helical" evidence="7">
    <location>
        <begin position="242"/>
        <end position="261"/>
    </location>
</feature>
<feature type="transmembrane region" description="Helical" evidence="7">
    <location>
        <begin position="74"/>
        <end position="95"/>
    </location>
</feature>
<evidence type="ECO:0000256" key="6">
    <source>
        <dbReference type="ARBA" id="ARBA00023136"/>
    </source>
</evidence>
<dbReference type="OrthoDB" id="3524874at2"/>
<keyword evidence="5 7" id="KW-1133">Transmembrane helix</keyword>
<evidence type="ECO:0000256" key="1">
    <source>
        <dbReference type="ARBA" id="ARBA00004651"/>
    </source>
</evidence>
<evidence type="ECO:0000313" key="10">
    <source>
        <dbReference type="Proteomes" id="UP000294558"/>
    </source>
</evidence>
<accession>A0A4R7HVE5</accession>
<feature type="transmembrane region" description="Helical" evidence="7">
    <location>
        <begin position="107"/>
        <end position="129"/>
    </location>
</feature>
<comment type="similarity">
    <text evidence="7">Belongs to the binding-protein-dependent transport system permease family.</text>
</comment>
<dbReference type="InterPro" id="IPR035906">
    <property type="entry name" value="MetI-like_sf"/>
</dbReference>
<evidence type="ECO:0000256" key="3">
    <source>
        <dbReference type="ARBA" id="ARBA00022475"/>
    </source>
</evidence>
<keyword evidence="10" id="KW-1185">Reference proteome</keyword>
<keyword evidence="6 7" id="KW-0472">Membrane</keyword>
<dbReference type="AlphaFoldDB" id="A0A4R7HVE5"/>
<dbReference type="RefSeq" id="WP_133867418.1">
    <property type="nucleotide sequence ID" value="NZ_SOAU01000001.1"/>
</dbReference>
<gene>
    <name evidence="9" type="ORF">BDK89_0471</name>
</gene>
<evidence type="ECO:0000256" key="2">
    <source>
        <dbReference type="ARBA" id="ARBA00022448"/>
    </source>
</evidence>
<reference evidence="9 10" key="1">
    <citation type="submission" date="2019-03" db="EMBL/GenBank/DDBJ databases">
        <title>Sequencing the genomes of 1000 actinobacteria strains.</title>
        <authorList>
            <person name="Klenk H.-P."/>
        </authorList>
    </citation>
    <scope>NUCLEOTIDE SEQUENCE [LARGE SCALE GENOMIC DNA]</scope>
    <source>
        <strain evidence="9 10">DSM 18936</strain>
    </source>
</reference>
<evidence type="ECO:0000259" key="8">
    <source>
        <dbReference type="PROSITE" id="PS50928"/>
    </source>
</evidence>
<dbReference type="PANTHER" id="PTHR43744">
    <property type="entry name" value="ABC TRANSPORTER PERMEASE PROTEIN MG189-RELATED-RELATED"/>
    <property type="match status" value="1"/>
</dbReference>
<evidence type="ECO:0000313" key="9">
    <source>
        <dbReference type="EMBL" id="TDT14912.1"/>
    </source>
</evidence>
<dbReference type="GO" id="GO:0005886">
    <property type="term" value="C:plasma membrane"/>
    <property type="evidence" value="ECO:0007669"/>
    <property type="project" value="UniProtKB-SubCell"/>
</dbReference>
<comment type="caution">
    <text evidence="9">The sequence shown here is derived from an EMBL/GenBank/DDBJ whole genome shotgun (WGS) entry which is preliminary data.</text>
</comment>
<dbReference type="PANTHER" id="PTHR43744:SF12">
    <property type="entry name" value="ABC TRANSPORTER PERMEASE PROTEIN MG189-RELATED"/>
    <property type="match status" value="1"/>
</dbReference>
<proteinExistence type="inferred from homology"/>
<dbReference type="SUPFAM" id="SSF161098">
    <property type="entry name" value="MetI-like"/>
    <property type="match status" value="1"/>
</dbReference>
<feature type="domain" description="ABC transmembrane type-1" evidence="8">
    <location>
        <begin position="70"/>
        <end position="261"/>
    </location>
</feature>
<dbReference type="GO" id="GO:0055085">
    <property type="term" value="P:transmembrane transport"/>
    <property type="evidence" value="ECO:0007669"/>
    <property type="project" value="InterPro"/>
</dbReference>
<dbReference type="Proteomes" id="UP000294558">
    <property type="component" value="Unassembled WGS sequence"/>
</dbReference>
<evidence type="ECO:0000256" key="7">
    <source>
        <dbReference type="RuleBase" id="RU363032"/>
    </source>
</evidence>
<organism evidence="9 10">
    <name type="scientific">Ilumatobacter fluminis</name>
    <dbReference type="NCBI Taxonomy" id="467091"/>
    <lineage>
        <taxon>Bacteria</taxon>
        <taxon>Bacillati</taxon>
        <taxon>Actinomycetota</taxon>
        <taxon>Acidimicrobiia</taxon>
        <taxon>Acidimicrobiales</taxon>
        <taxon>Ilumatobacteraceae</taxon>
        <taxon>Ilumatobacter</taxon>
    </lineage>
</organism>
<dbReference type="EMBL" id="SOAU01000001">
    <property type="protein sequence ID" value="TDT14912.1"/>
    <property type="molecule type" value="Genomic_DNA"/>
</dbReference>